<keyword evidence="2 3" id="KW-0501">Molybdenum cofactor biosynthesis</keyword>
<comment type="cofactor">
    <cofactor evidence="3">
        <name>Mg(2+)</name>
        <dbReference type="ChEBI" id="CHEBI:18420"/>
    </cofactor>
</comment>
<evidence type="ECO:0000256" key="3">
    <source>
        <dbReference type="HAMAP-Rule" id="MF_00316"/>
    </source>
</evidence>
<dbReference type="Gene3D" id="3.90.550.10">
    <property type="entry name" value="Spore Coat Polysaccharide Biosynthesis Protein SpsA, Chain A"/>
    <property type="match status" value="1"/>
</dbReference>
<keyword evidence="3" id="KW-0963">Cytoplasm</keyword>
<feature type="binding site" evidence="3">
    <location>
        <position position="257"/>
    </location>
    <ligand>
        <name>GTP</name>
        <dbReference type="ChEBI" id="CHEBI:37565"/>
    </ligand>
</feature>
<name>A0ABM7WGP3_9ACTN</name>
<evidence type="ECO:0000313" key="7">
    <source>
        <dbReference type="Proteomes" id="UP001320544"/>
    </source>
</evidence>
<dbReference type="SUPFAM" id="SSF53448">
    <property type="entry name" value="Nucleotide-diphospho-sugar transferases"/>
    <property type="match status" value="1"/>
</dbReference>
<dbReference type="EMBL" id="AP025564">
    <property type="protein sequence ID" value="BDE95409.1"/>
    <property type="molecule type" value="Genomic_DNA"/>
</dbReference>
<dbReference type="NCBIfam" id="TIGR00176">
    <property type="entry name" value="mobB"/>
    <property type="match status" value="1"/>
</dbReference>
<dbReference type="InterPro" id="IPR025877">
    <property type="entry name" value="MobA-like_NTP_Trfase"/>
</dbReference>
<dbReference type="CDD" id="cd02503">
    <property type="entry name" value="MobA"/>
    <property type="match status" value="1"/>
</dbReference>
<organism evidence="6 7">
    <name type="scientific">Raoultibacter timonensis</name>
    <dbReference type="NCBI Taxonomy" id="1907662"/>
    <lineage>
        <taxon>Bacteria</taxon>
        <taxon>Bacillati</taxon>
        <taxon>Actinomycetota</taxon>
        <taxon>Coriobacteriia</taxon>
        <taxon>Eggerthellales</taxon>
        <taxon>Eggerthellaceae</taxon>
        <taxon>Raoultibacter</taxon>
    </lineage>
</organism>
<keyword evidence="1 3" id="KW-0342">GTP-binding</keyword>
<evidence type="ECO:0000313" key="6">
    <source>
        <dbReference type="EMBL" id="BDE95409.1"/>
    </source>
</evidence>
<keyword evidence="3" id="KW-0479">Metal-binding</keyword>
<evidence type="ECO:0000259" key="5">
    <source>
        <dbReference type="Pfam" id="PF12804"/>
    </source>
</evidence>
<reference evidence="6 7" key="1">
    <citation type="submission" date="2022-01" db="EMBL/GenBank/DDBJ databases">
        <title>Novel bile acid biosynthetic pathways are enriched in the microbiome of centenarians.</title>
        <authorList>
            <person name="Sato Y."/>
            <person name="Atarashi K."/>
            <person name="Plichta R.D."/>
            <person name="Arai Y."/>
            <person name="Sasajima S."/>
            <person name="Kearney M.S."/>
            <person name="Suda W."/>
            <person name="Takeshita K."/>
            <person name="Sasaki T."/>
            <person name="Okamoto S."/>
            <person name="Skelly N.A."/>
            <person name="Okamura Y."/>
            <person name="Vlamakis H."/>
            <person name="Li Y."/>
            <person name="Tanoue T."/>
            <person name="Takei H."/>
            <person name="Nittono H."/>
            <person name="Narushima S."/>
            <person name="Irie J."/>
            <person name="Itoh H."/>
            <person name="Moriya K."/>
            <person name="Sugiura Y."/>
            <person name="Suematsu M."/>
            <person name="Moritoki N."/>
            <person name="Shibata S."/>
            <person name="Littman R.D."/>
            <person name="Fischbach A.M."/>
            <person name="Uwamino Y."/>
            <person name="Inoue T."/>
            <person name="Honda A."/>
            <person name="Hattori M."/>
            <person name="Murai T."/>
            <person name="Xavier J.R."/>
            <person name="Hirose N."/>
            <person name="Honda K."/>
        </authorList>
    </citation>
    <scope>NUCLEOTIDE SEQUENCE [LARGE SCALE GENOMIC DNA]</scope>
    <source>
        <strain evidence="6 7">CE91-St30</strain>
    </source>
</reference>
<dbReference type="SUPFAM" id="SSF52540">
    <property type="entry name" value="P-loop containing nucleoside triphosphate hydrolases"/>
    <property type="match status" value="1"/>
</dbReference>
<feature type="domain" description="Molybdopterin-guanine dinucleotide biosynthesis protein B (MobB)" evidence="4">
    <location>
        <begin position="10"/>
        <end position="125"/>
    </location>
</feature>
<dbReference type="InterPro" id="IPR013482">
    <property type="entry name" value="Molybde_CF_guanTrfase"/>
</dbReference>
<dbReference type="CDD" id="cd03116">
    <property type="entry name" value="MobB"/>
    <property type="match status" value="1"/>
</dbReference>
<dbReference type="PANTHER" id="PTHR40072">
    <property type="entry name" value="MOLYBDOPTERIN-GUANINE DINUCLEOTIDE BIOSYNTHESIS ADAPTER PROTEIN-RELATED"/>
    <property type="match status" value="1"/>
</dbReference>
<proteinExistence type="inferred from homology"/>
<comment type="catalytic activity">
    <reaction evidence="3">
        <text>Mo-molybdopterin + GTP + H(+) = Mo-molybdopterin guanine dinucleotide + diphosphate</text>
        <dbReference type="Rhea" id="RHEA:34243"/>
        <dbReference type="ChEBI" id="CHEBI:15378"/>
        <dbReference type="ChEBI" id="CHEBI:33019"/>
        <dbReference type="ChEBI" id="CHEBI:37565"/>
        <dbReference type="ChEBI" id="CHEBI:71302"/>
        <dbReference type="ChEBI" id="CHEBI:71310"/>
        <dbReference type="EC" id="2.7.7.77"/>
    </reaction>
</comment>
<sequence>MAVQVPSPAVSIVGRHNSGKTTLIERLIAELVARGHDVGSVKHHSHVGFDIDYPGKDSYRHRAAGASETVIAAPGQMARIKTVEGEMECDEILRTMPGHDVVIVEGYRKSGLPTIEIMRSGNDADSRVAQVFCEGAKLGWPLGTDFTQMTRGMVPVDEHDGDEIPMHGEGDNPITEHFPMQAPDYDDISNKLPMAGTEAIATDIPEAVEAAEIYGIPAFALDDIEGLAEFIENSYVRPRLTVVIQAGGESRRMGRSKATVPFLGRPLICRLVERLSPVADDLIITTNEPDNLVFLHSEFPDLRIQLVCDAADYRGALPGLYTALQAARNPYVAIVACDMVFASAALVVAEALEMKRTGADVVVPANKHGYEPFHAMYNRMGCLPAVRKALSRGDRRAQSFFDDVKVQELPQAKVLEAEPMGGCFVNVNTPEELAAVEATLIDKE</sequence>
<dbReference type="Gene3D" id="3.40.50.300">
    <property type="entry name" value="P-loop containing nucleotide triphosphate hydrolases"/>
    <property type="match status" value="1"/>
</dbReference>
<dbReference type="EC" id="2.7.7.77" evidence="3"/>
<evidence type="ECO:0000256" key="2">
    <source>
        <dbReference type="ARBA" id="ARBA00023150"/>
    </source>
</evidence>
<dbReference type="InterPro" id="IPR052539">
    <property type="entry name" value="MGD_biosynthesis_adapter"/>
</dbReference>
<dbReference type="HAMAP" id="MF_00316">
    <property type="entry name" value="MobA"/>
    <property type="match status" value="1"/>
</dbReference>
<keyword evidence="3" id="KW-0808">Transferase</keyword>
<comment type="caution">
    <text evidence="3">Lacks conserved residue(s) required for the propagation of feature annotation.</text>
</comment>
<comment type="similarity">
    <text evidence="3">Belongs to the MobA family.</text>
</comment>
<keyword evidence="3" id="KW-0460">Magnesium</keyword>
<accession>A0ABM7WGP3</accession>
<feature type="binding site" evidence="3">
    <location>
        <position position="338"/>
    </location>
    <ligand>
        <name>GTP</name>
        <dbReference type="ChEBI" id="CHEBI:37565"/>
    </ligand>
</feature>
<dbReference type="InterPro" id="IPR004435">
    <property type="entry name" value="MobB_dom"/>
</dbReference>
<feature type="domain" description="MobA-like NTP transferase" evidence="5">
    <location>
        <begin position="242"/>
        <end position="402"/>
    </location>
</feature>
<dbReference type="Pfam" id="PF12804">
    <property type="entry name" value="NTP_transf_3"/>
    <property type="match status" value="1"/>
</dbReference>
<comment type="domain">
    <text evidence="3">The N-terminal domain determines nucleotide recognition and specific binding, while the C-terminal domain determines the specific binding to the target protein.</text>
</comment>
<dbReference type="PANTHER" id="PTHR40072:SF1">
    <property type="entry name" value="MOLYBDOPTERIN-GUANINE DINUCLEOTIDE BIOSYNTHESIS ADAPTER PROTEIN"/>
    <property type="match status" value="1"/>
</dbReference>
<comment type="function">
    <text evidence="3">Transfers a GMP moiety from GTP to Mo-molybdopterin (Mo-MPT) cofactor (Moco or molybdenum cofactor) to form Mo-molybdopterin guanine dinucleotide (Mo-MGD) cofactor.</text>
</comment>
<feature type="binding site" evidence="3">
    <location>
        <position position="309"/>
    </location>
    <ligand>
        <name>GTP</name>
        <dbReference type="ChEBI" id="CHEBI:37565"/>
    </ligand>
</feature>
<dbReference type="InterPro" id="IPR029044">
    <property type="entry name" value="Nucleotide-diphossugar_trans"/>
</dbReference>
<dbReference type="RefSeq" id="WP_244411795.1">
    <property type="nucleotide sequence ID" value="NZ_AP025564.1"/>
</dbReference>
<keyword evidence="7" id="KW-1185">Reference proteome</keyword>
<dbReference type="Proteomes" id="UP001320544">
    <property type="component" value="Chromosome"/>
</dbReference>
<feature type="binding site" evidence="3">
    <location>
        <position position="338"/>
    </location>
    <ligand>
        <name>Mg(2+)</name>
        <dbReference type="ChEBI" id="CHEBI:18420"/>
    </ligand>
</feature>
<protein>
    <recommendedName>
        <fullName evidence="3">Probable molybdenum cofactor guanylyltransferase</fullName>
        <shortName evidence="3">MoCo guanylyltransferase</shortName>
        <ecNumber evidence="3">2.7.7.77</ecNumber>
    </recommendedName>
    <alternativeName>
        <fullName evidence="3">GTP:molybdopterin guanylyltransferase</fullName>
    </alternativeName>
    <alternativeName>
        <fullName evidence="3">Mo-MPT guanylyltransferase</fullName>
    </alternativeName>
    <alternativeName>
        <fullName evidence="3">Molybdopterin guanylyltransferase</fullName>
    </alternativeName>
    <alternativeName>
        <fullName evidence="3">Molybdopterin-guanine dinucleotide synthase</fullName>
        <shortName evidence="3">MGD synthase</shortName>
    </alternativeName>
</protein>
<dbReference type="InterPro" id="IPR027417">
    <property type="entry name" value="P-loop_NTPase"/>
</dbReference>
<keyword evidence="3" id="KW-0547">Nucleotide-binding</keyword>
<gene>
    <name evidence="3" type="primary">mobA</name>
    <name evidence="6" type="ORF">CE91St30_07420</name>
</gene>
<evidence type="ECO:0000259" key="4">
    <source>
        <dbReference type="Pfam" id="PF03205"/>
    </source>
</evidence>
<evidence type="ECO:0000256" key="1">
    <source>
        <dbReference type="ARBA" id="ARBA00023134"/>
    </source>
</evidence>
<dbReference type="Pfam" id="PF03205">
    <property type="entry name" value="MobB"/>
    <property type="match status" value="1"/>
</dbReference>
<comment type="subcellular location">
    <subcellularLocation>
        <location evidence="3">Cytoplasm</location>
    </subcellularLocation>
</comment>